<feature type="transmembrane region" description="Helical" evidence="1">
    <location>
        <begin position="17"/>
        <end position="41"/>
    </location>
</feature>
<protein>
    <submittedName>
        <fullName evidence="2">Uncharacterized protein</fullName>
    </submittedName>
</protein>
<keyword evidence="1" id="KW-0472">Membrane</keyword>
<dbReference type="OrthoDB" id="2922557at2"/>
<dbReference type="RefSeq" id="WP_116190280.1">
    <property type="nucleotide sequence ID" value="NZ_QTTN01000020.1"/>
</dbReference>
<organism evidence="2 3">
    <name type="scientific">Paenibacillus taihuensis</name>
    <dbReference type="NCBI Taxonomy" id="1156355"/>
    <lineage>
        <taxon>Bacteria</taxon>
        <taxon>Bacillati</taxon>
        <taxon>Bacillota</taxon>
        <taxon>Bacilli</taxon>
        <taxon>Bacillales</taxon>
        <taxon>Paenibacillaceae</taxon>
        <taxon>Paenibacillus</taxon>
    </lineage>
</organism>
<gene>
    <name evidence="2" type="ORF">A8990_12069</name>
</gene>
<sequence>MDFYHSWIYQKVINTEWFMWIIVCVVLGINIISPLIVWYFITGKKMVKKYIAHKKQNQQPETGNAT</sequence>
<evidence type="ECO:0000313" key="3">
    <source>
        <dbReference type="Proteomes" id="UP000256304"/>
    </source>
</evidence>
<accession>A0A3D9RMA1</accession>
<keyword evidence="1" id="KW-0812">Transmembrane</keyword>
<reference evidence="2 3" key="1">
    <citation type="submission" date="2018-08" db="EMBL/GenBank/DDBJ databases">
        <title>Genomic Encyclopedia of Type Strains, Phase III (KMG-III): the genomes of soil and plant-associated and newly described type strains.</title>
        <authorList>
            <person name="Whitman W."/>
        </authorList>
    </citation>
    <scope>NUCLEOTIDE SEQUENCE [LARGE SCALE GENOMIC DNA]</scope>
    <source>
        <strain evidence="2 3">CGMCC 1.10966</strain>
    </source>
</reference>
<keyword evidence="1" id="KW-1133">Transmembrane helix</keyword>
<keyword evidence="3" id="KW-1185">Reference proteome</keyword>
<name>A0A3D9RMA1_9BACL</name>
<proteinExistence type="predicted"/>
<dbReference type="EMBL" id="QTTN01000020">
    <property type="protein sequence ID" value="REE81023.1"/>
    <property type="molecule type" value="Genomic_DNA"/>
</dbReference>
<comment type="caution">
    <text evidence="2">The sequence shown here is derived from an EMBL/GenBank/DDBJ whole genome shotgun (WGS) entry which is preliminary data.</text>
</comment>
<dbReference type="AlphaFoldDB" id="A0A3D9RMA1"/>
<dbReference type="Proteomes" id="UP000256304">
    <property type="component" value="Unassembled WGS sequence"/>
</dbReference>
<evidence type="ECO:0000256" key="1">
    <source>
        <dbReference type="SAM" id="Phobius"/>
    </source>
</evidence>
<evidence type="ECO:0000313" key="2">
    <source>
        <dbReference type="EMBL" id="REE81023.1"/>
    </source>
</evidence>